<keyword evidence="9" id="KW-1185">Reference proteome</keyword>
<feature type="transmembrane region" description="Helical" evidence="7">
    <location>
        <begin position="187"/>
        <end position="206"/>
    </location>
</feature>
<keyword evidence="3 6" id="KW-0812">Transmembrane</keyword>
<accession>A0A2S0KM30</accession>
<feature type="transmembrane region" description="Helical" evidence="7">
    <location>
        <begin position="218"/>
        <end position="239"/>
    </location>
</feature>
<feature type="transmembrane region" description="Helical" evidence="7">
    <location>
        <begin position="129"/>
        <end position="149"/>
    </location>
</feature>
<dbReference type="KEGG" id="fsa:C5Q98_02070"/>
<evidence type="ECO:0000256" key="1">
    <source>
        <dbReference type="ARBA" id="ARBA00004141"/>
    </source>
</evidence>
<feature type="transmembrane region" description="Helical" evidence="7">
    <location>
        <begin position="245"/>
        <end position="266"/>
    </location>
</feature>
<keyword evidence="5 7" id="KW-0472">Membrane</keyword>
<organism evidence="8 9">
    <name type="scientific">Fastidiosipila sanguinis</name>
    <dbReference type="NCBI Taxonomy" id="236753"/>
    <lineage>
        <taxon>Bacteria</taxon>
        <taxon>Bacillati</taxon>
        <taxon>Bacillota</taxon>
        <taxon>Clostridia</taxon>
        <taxon>Eubacteriales</taxon>
        <taxon>Oscillospiraceae</taxon>
        <taxon>Fastidiosipila</taxon>
    </lineage>
</organism>
<dbReference type="Proteomes" id="UP000237947">
    <property type="component" value="Chromosome"/>
</dbReference>
<evidence type="ECO:0000256" key="4">
    <source>
        <dbReference type="ARBA" id="ARBA00022989"/>
    </source>
</evidence>
<dbReference type="GO" id="GO:0043190">
    <property type="term" value="C:ATP-binding cassette (ABC) transporter complex"/>
    <property type="evidence" value="ECO:0007669"/>
    <property type="project" value="InterPro"/>
</dbReference>
<dbReference type="RefSeq" id="WP_106012076.1">
    <property type="nucleotide sequence ID" value="NZ_CP027226.1"/>
</dbReference>
<dbReference type="InterPro" id="IPR001626">
    <property type="entry name" value="ABC_TroCD"/>
</dbReference>
<dbReference type="OrthoDB" id="9798540at2"/>
<dbReference type="EMBL" id="CP027226">
    <property type="protein sequence ID" value="AVM42090.1"/>
    <property type="molecule type" value="Genomic_DNA"/>
</dbReference>
<feature type="transmembrane region" description="Helical" evidence="7">
    <location>
        <begin position="88"/>
        <end position="109"/>
    </location>
</feature>
<keyword evidence="4 7" id="KW-1133">Transmembrane helix</keyword>
<comment type="similarity">
    <text evidence="2 6">Belongs to the ABC-3 integral membrane protein family.</text>
</comment>
<evidence type="ECO:0000256" key="2">
    <source>
        <dbReference type="ARBA" id="ARBA00008034"/>
    </source>
</evidence>
<evidence type="ECO:0000313" key="9">
    <source>
        <dbReference type="Proteomes" id="UP000237947"/>
    </source>
</evidence>
<sequence>MLEMLSFGFMRTALIVALFIGAASAFIGQTVVLRRQANMGDALSHSALAGVALGVVLGYNPTLWSLAGTLVAAFILEFVRRMFPRYAEIASAIVIAFSVGLAGILSNMAGTGKSFGSYLFGSIVAISPAERNLTILICSIVIIVSLLLYKELFFMSFDSEGAKLAGINIILVDVIFIIMTALTVGVASRSVGTLVISSLLVLPYATAMQLHLNYKNTLIASVIIGSSCTLVGVIVSYVYGFAPGGSIVILSVIVLIVLSIFSKIYMSIKANSMNNRS</sequence>
<keyword evidence="6" id="KW-0813">Transport</keyword>
<dbReference type="GO" id="GO:0010043">
    <property type="term" value="P:response to zinc ion"/>
    <property type="evidence" value="ECO:0007669"/>
    <property type="project" value="TreeGrafter"/>
</dbReference>
<dbReference type="PANTHER" id="PTHR30477:SF0">
    <property type="entry name" value="METAL TRANSPORT SYSTEM MEMBRANE PROTEIN TM_0125-RELATED"/>
    <property type="match status" value="1"/>
</dbReference>
<evidence type="ECO:0000313" key="8">
    <source>
        <dbReference type="EMBL" id="AVM42090.1"/>
    </source>
</evidence>
<evidence type="ECO:0000256" key="3">
    <source>
        <dbReference type="ARBA" id="ARBA00022692"/>
    </source>
</evidence>
<feature type="transmembrane region" description="Helical" evidence="7">
    <location>
        <begin position="49"/>
        <end position="76"/>
    </location>
</feature>
<evidence type="ECO:0000256" key="6">
    <source>
        <dbReference type="RuleBase" id="RU003943"/>
    </source>
</evidence>
<dbReference type="GO" id="GO:0055085">
    <property type="term" value="P:transmembrane transport"/>
    <property type="evidence" value="ECO:0007669"/>
    <property type="project" value="InterPro"/>
</dbReference>
<dbReference type="Pfam" id="PF00950">
    <property type="entry name" value="ABC-3"/>
    <property type="match status" value="1"/>
</dbReference>
<protein>
    <submittedName>
        <fullName evidence="8">Metal ABC transporter permease</fullName>
    </submittedName>
</protein>
<feature type="transmembrane region" description="Helical" evidence="7">
    <location>
        <begin position="161"/>
        <end position="181"/>
    </location>
</feature>
<proteinExistence type="inferred from homology"/>
<evidence type="ECO:0000256" key="5">
    <source>
        <dbReference type="ARBA" id="ARBA00023136"/>
    </source>
</evidence>
<dbReference type="Gene3D" id="1.10.3470.10">
    <property type="entry name" value="ABC transporter involved in vitamin B12 uptake, BtuC"/>
    <property type="match status" value="1"/>
</dbReference>
<comment type="subcellular location">
    <subcellularLocation>
        <location evidence="6">Cell membrane</location>
        <topology evidence="6">Multi-pass membrane protein</topology>
    </subcellularLocation>
    <subcellularLocation>
        <location evidence="1">Membrane</location>
        <topology evidence="1">Multi-pass membrane protein</topology>
    </subcellularLocation>
</comment>
<gene>
    <name evidence="8" type="ORF">C5Q98_02070</name>
</gene>
<dbReference type="AlphaFoldDB" id="A0A2S0KM30"/>
<dbReference type="PANTHER" id="PTHR30477">
    <property type="entry name" value="ABC-TRANSPORTER METAL-BINDING PROTEIN"/>
    <property type="match status" value="1"/>
</dbReference>
<dbReference type="InterPro" id="IPR037294">
    <property type="entry name" value="ABC_BtuC-like"/>
</dbReference>
<dbReference type="SUPFAM" id="SSF81345">
    <property type="entry name" value="ABC transporter involved in vitamin B12 uptake, BtuC"/>
    <property type="match status" value="1"/>
</dbReference>
<name>A0A2S0KM30_9FIRM</name>
<reference evidence="9" key="1">
    <citation type="submission" date="2018-02" db="EMBL/GenBank/DDBJ databases">
        <authorList>
            <person name="Holder M.E."/>
            <person name="Ajami N.J."/>
            <person name="Petrosino J.F."/>
        </authorList>
    </citation>
    <scope>NUCLEOTIDE SEQUENCE [LARGE SCALE GENOMIC DNA]</scope>
    <source>
        <strain evidence="9">CCUG 47711</strain>
    </source>
</reference>
<evidence type="ECO:0000256" key="7">
    <source>
        <dbReference type="SAM" id="Phobius"/>
    </source>
</evidence>